<evidence type="ECO:0000256" key="1">
    <source>
        <dbReference type="ARBA" id="ARBA00004162"/>
    </source>
</evidence>
<evidence type="ECO:0000313" key="10">
    <source>
        <dbReference type="Proteomes" id="UP001595616"/>
    </source>
</evidence>
<proteinExistence type="predicted"/>
<protein>
    <submittedName>
        <fullName evidence="9">PspC domain-containing protein</fullName>
    </submittedName>
</protein>
<organism evidence="9 10">
    <name type="scientific">Lacihabitans lacunae</name>
    <dbReference type="NCBI Taxonomy" id="1028214"/>
    <lineage>
        <taxon>Bacteria</taxon>
        <taxon>Pseudomonadati</taxon>
        <taxon>Bacteroidota</taxon>
        <taxon>Cytophagia</taxon>
        <taxon>Cytophagales</taxon>
        <taxon>Leadbetterellaceae</taxon>
        <taxon>Lacihabitans</taxon>
    </lineage>
</organism>
<keyword evidence="2" id="KW-1003">Cell membrane</keyword>
<dbReference type="RefSeq" id="WP_379835411.1">
    <property type="nucleotide sequence ID" value="NZ_JBHRYQ010000001.1"/>
</dbReference>
<dbReference type="PANTHER" id="PTHR33885:SF3">
    <property type="entry name" value="PHAGE SHOCK PROTEIN C"/>
    <property type="match status" value="1"/>
</dbReference>
<feature type="transmembrane region" description="Helical" evidence="6">
    <location>
        <begin position="105"/>
        <end position="124"/>
    </location>
</feature>
<evidence type="ECO:0000256" key="5">
    <source>
        <dbReference type="ARBA" id="ARBA00023136"/>
    </source>
</evidence>
<feature type="transmembrane region" description="Helical" evidence="6">
    <location>
        <begin position="131"/>
        <end position="149"/>
    </location>
</feature>
<dbReference type="InterPro" id="IPR007168">
    <property type="entry name" value="Phageshock_PspC_N"/>
</dbReference>
<dbReference type="InterPro" id="IPR054331">
    <property type="entry name" value="LiaF_TM"/>
</dbReference>
<dbReference type="Pfam" id="PF04024">
    <property type="entry name" value="PspC"/>
    <property type="match status" value="1"/>
</dbReference>
<keyword evidence="3 6" id="KW-0812">Transmembrane</keyword>
<comment type="caution">
    <text evidence="9">The sequence shown here is derived from an EMBL/GenBank/DDBJ whole genome shotgun (WGS) entry which is preliminary data.</text>
</comment>
<dbReference type="EMBL" id="JBHRYQ010000001">
    <property type="protein sequence ID" value="MFC3809839.1"/>
    <property type="molecule type" value="Genomic_DNA"/>
</dbReference>
<feature type="transmembrane region" description="Helical" evidence="6">
    <location>
        <begin position="44"/>
        <end position="67"/>
    </location>
</feature>
<evidence type="ECO:0000259" key="7">
    <source>
        <dbReference type="Pfam" id="PF04024"/>
    </source>
</evidence>
<keyword evidence="4 6" id="KW-1133">Transmembrane helix</keyword>
<reference evidence="10" key="1">
    <citation type="journal article" date="2019" name="Int. J. Syst. Evol. Microbiol.">
        <title>The Global Catalogue of Microorganisms (GCM) 10K type strain sequencing project: providing services to taxonomists for standard genome sequencing and annotation.</title>
        <authorList>
            <consortium name="The Broad Institute Genomics Platform"/>
            <consortium name="The Broad Institute Genome Sequencing Center for Infectious Disease"/>
            <person name="Wu L."/>
            <person name="Ma J."/>
        </authorList>
    </citation>
    <scope>NUCLEOTIDE SEQUENCE [LARGE SCALE GENOMIC DNA]</scope>
    <source>
        <strain evidence="10">CECT 7956</strain>
    </source>
</reference>
<sequence>MNQNKAIIKMNKRMYRIKDENRMLGGVCSGFAQYLNVDVTLVRIASVVLFFTPIPVFFIYLILWAVLPVTYSSLVTEFSNSEYQTANQNFKPINNMSNHNRNGNMIGGLILIILGAIFSFKTFFDINLFSYMKNLWPLILIGLGVWIIIKDKDDDLNGGNSDVKNPTGTNY</sequence>
<comment type="subcellular location">
    <subcellularLocation>
        <location evidence="1">Cell membrane</location>
        <topology evidence="1">Single-pass membrane protein</topology>
    </subcellularLocation>
</comment>
<dbReference type="Pfam" id="PF22570">
    <property type="entry name" value="LiaF-TM"/>
    <property type="match status" value="1"/>
</dbReference>
<dbReference type="Proteomes" id="UP001595616">
    <property type="component" value="Unassembled WGS sequence"/>
</dbReference>
<accession>A0ABV7YTC4</accession>
<evidence type="ECO:0000256" key="6">
    <source>
        <dbReference type="SAM" id="Phobius"/>
    </source>
</evidence>
<evidence type="ECO:0000256" key="3">
    <source>
        <dbReference type="ARBA" id="ARBA00022692"/>
    </source>
</evidence>
<dbReference type="InterPro" id="IPR052027">
    <property type="entry name" value="PspC"/>
</dbReference>
<evidence type="ECO:0000256" key="4">
    <source>
        <dbReference type="ARBA" id="ARBA00022989"/>
    </source>
</evidence>
<keyword evidence="5 6" id="KW-0472">Membrane</keyword>
<feature type="domain" description="LiaF transmembrane" evidence="8">
    <location>
        <begin position="101"/>
        <end position="152"/>
    </location>
</feature>
<dbReference type="PANTHER" id="PTHR33885">
    <property type="entry name" value="PHAGE SHOCK PROTEIN C"/>
    <property type="match status" value="1"/>
</dbReference>
<keyword evidence="10" id="KW-1185">Reference proteome</keyword>
<gene>
    <name evidence="9" type="ORF">ACFOOI_04155</name>
</gene>
<feature type="domain" description="Phage shock protein PspC N-terminal" evidence="7">
    <location>
        <begin position="12"/>
        <end position="68"/>
    </location>
</feature>
<evidence type="ECO:0000259" key="8">
    <source>
        <dbReference type="Pfam" id="PF22570"/>
    </source>
</evidence>
<evidence type="ECO:0000313" key="9">
    <source>
        <dbReference type="EMBL" id="MFC3809839.1"/>
    </source>
</evidence>
<name>A0ABV7YTC4_9BACT</name>
<evidence type="ECO:0000256" key="2">
    <source>
        <dbReference type="ARBA" id="ARBA00022475"/>
    </source>
</evidence>